<comment type="function">
    <text evidence="6">One of the primary rRNA binding proteins, it binds directly to 16S rRNA where it nucleates assembly of the head domain of the 30S subunit. Is located at the subunit interface close to the decoding center, probably blocks exit of the E-site tRNA.</text>
</comment>
<keyword evidence="5 6" id="KW-0687">Ribonucleoprotein</keyword>
<dbReference type="CDD" id="cd14869">
    <property type="entry name" value="uS7_Bacteria"/>
    <property type="match status" value="1"/>
</dbReference>
<name>A0A1F6BKZ7_9BACT</name>
<evidence type="ECO:0000256" key="3">
    <source>
        <dbReference type="ARBA" id="ARBA00022884"/>
    </source>
</evidence>
<dbReference type="GO" id="GO:0015935">
    <property type="term" value="C:small ribosomal subunit"/>
    <property type="evidence" value="ECO:0007669"/>
    <property type="project" value="InterPro"/>
</dbReference>
<dbReference type="InterPro" id="IPR000235">
    <property type="entry name" value="Ribosomal_uS7"/>
</dbReference>
<comment type="subunit">
    <text evidence="6">Part of the 30S ribosomal subunit. Contacts proteins S9 and S11.</text>
</comment>
<dbReference type="AlphaFoldDB" id="A0A1F6BKZ7"/>
<dbReference type="Pfam" id="PF00177">
    <property type="entry name" value="Ribosomal_S7"/>
    <property type="match status" value="1"/>
</dbReference>
<evidence type="ECO:0000313" key="8">
    <source>
        <dbReference type="EMBL" id="OGG37599.1"/>
    </source>
</evidence>
<evidence type="ECO:0000256" key="1">
    <source>
        <dbReference type="ARBA" id="ARBA00007151"/>
    </source>
</evidence>
<comment type="similarity">
    <text evidence="1 6">Belongs to the universal ribosomal protein uS7 family.</text>
</comment>
<feature type="domain" description="Small ribosomal subunit protein uS7" evidence="7">
    <location>
        <begin position="4"/>
        <end position="149"/>
    </location>
</feature>
<organism evidence="8 9">
    <name type="scientific">Candidatus Jorgensenbacteria bacterium GWA1_54_12</name>
    <dbReference type="NCBI Taxonomy" id="1798468"/>
    <lineage>
        <taxon>Bacteria</taxon>
        <taxon>Candidatus Joergenseniibacteriota</taxon>
    </lineage>
</organism>
<dbReference type="HAMAP" id="MF_00480_B">
    <property type="entry name" value="Ribosomal_uS7_B"/>
    <property type="match status" value="1"/>
</dbReference>
<dbReference type="Proteomes" id="UP000176273">
    <property type="component" value="Unassembled WGS sequence"/>
</dbReference>
<sequence length="156" mass="17553">MRKRNYYKKQVREPDATYGRVDVGLFINYLMHGGKKSVAERVFYDALQEVKNQAGGEPLVVFEQAMQSASPHLETVSRRVGGANYQIPREVRPERKFFLAAKWIIEAARGQKGGPMAKRLAGELLNAAKGEGAAVKKKQNMHRMAEANRAFASFLR</sequence>
<dbReference type="GO" id="GO:0003735">
    <property type="term" value="F:structural constituent of ribosome"/>
    <property type="evidence" value="ECO:0007669"/>
    <property type="project" value="InterPro"/>
</dbReference>
<dbReference type="PIRSF" id="PIRSF002122">
    <property type="entry name" value="RPS7p_RPS7a_RPS5e_RPS7o"/>
    <property type="match status" value="1"/>
</dbReference>
<evidence type="ECO:0000256" key="2">
    <source>
        <dbReference type="ARBA" id="ARBA00022730"/>
    </source>
</evidence>
<dbReference type="EMBL" id="MFKH01000007">
    <property type="protein sequence ID" value="OGG37599.1"/>
    <property type="molecule type" value="Genomic_DNA"/>
</dbReference>
<dbReference type="STRING" id="1798468.A2110_00240"/>
<evidence type="ECO:0000259" key="7">
    <source>
        <dbReference type="Pfam" id="PF00177"/>
    </source>
</evidence>
<dbReference type="GO" id="GO:0006412">
    <property type="term" value="P:translation"/>
    <property type="evidence" value="ECO:0007669"/>
    <property type="project" value="UniProtKB-UniRule"/>
</dbReference>
<dbReference type="GO" id="GO:0000049">
    <property type="term" value="F:tRNA binding"/>
    <property type="evidence" value="ECO:0007669"/>
    <property type="project" value="UniProtKB-UniRule"/>
</dbReference>
<keyword evidence="2 6" id="KW-0699">rRNA-binding</keyword>
<evidence type="ECO:0000256" key="4">
    <source>
        <dbReference type="ARBA" id="ARBA00022980"/>
    </source>
</evidence>
<dbReference type="SUPFAM" id="SSF47973">
    <property type="entry name" value="Ribosomal protein S7"/>
    <property type="match status" value="1"/>
</dbReference>
<proteinExistence type="inferred from homology"/>
<dbReference type="PANTHER" id="PTHR11205">
    <property type="entry name" value="RIBOSOMAL PROTEIN S7"/>
    <property type="match status" value="1"/>
</dbReference>
<dbReference type="NCBIfam" id="TIGR01029">
    <property type="entry name" value="rpsG_bact"/>
    <property type="match status" value="1"/>
</dbReference>
<dbReference type="Gene3D" id="1.10.455.10">
    <property type="entry name" value="Ribosomal protein S7 domain"/>
    <property type="match status" value="1"/>
</dbReference>
<protein>
    <recommendedName>
        <fullName evidence="6">Small ribosomal subunit protein uS7</fullName>
    </recommendedName>
</protein>
<comment type="caution">
    <text evidence="8">The sequence shown here is derived from an EMBL/GenBank/DDBJ whole genome shotgun (WGS) entry which is preliminary data.</text>
</comment>
<evidence type="ECO:0000256" key="5">
    <source>
        <dbReference type="ARBA" id="ARBA00023274"/>
    </source>
</evidence>
<dbReference type="GO" id="GO:0019843">
    <property type="term" value="F:rRNA binding"/>
    <property type="evidence" value="ECO:0007669"/>
    <property type="project" value="UniProtKB-UniRule"/>
</dbReference>
<reference evidence="8 9" key="1">
    <citation type="journal article" date="2016" name="Nat. Commun.">
        <title>Thousands of microbial genomes shed light on interconnected biogeochemical processes in an aquifer system.</title>
        <authorList>
            <person name="Anantharaman K."/>
            <person name="Brown C.T."/>
            <person name="Hug L.A."/>
            <person name="Sharon I."/>
            <person name="Castelle C.J."/>
            <person name="Probst A.J."/>
            <person name="Thomas B.C."/>
            <person name="Singh A."/>
            <person name="Wilkins M.J."/>
            <person name="Karaoz U."/>
            <person name="Brodie E.L."/>
            <person name="Williams K.H."/>
            <person name="Hubbard S.S."/>
            <person name="Banfield J.F."/>
        </authorList>
    </citation>
    <scope>NUCLEOTIDE SEQUENCE [LARGE SCALE GENOMIC DNA]</scope>
</reference>
<evidence type="ECO:0000313" key="9">
    <source>
        <dbReference type="Proteomes" id="UP000176273"/>
    </source>
</evidence>
<keyword evidence="6" id="KW-0820">tRNA-binding</keyword>
<dbReference type="InterPro" id="IPR023798">
    <property type="entry name" value="Ribosomal_uS7_dom"/>
</dbReference>
<accession>A0A1F6BKZ7</accession>
<dbReference type="InterPro" id="IPR005717">
    <property type="entry name" value="Ribosomal_uS7_bac/org-type"/>
</dbReference>
<evidence type="ECO:0000256" key="6">
    <source>
        <dbReference type="HAMAP-Rule" id="MF_00480"/>
    </source>
</evidence>
<dbReference type="InterPro" id="IPR036823">
    <property type="entry name" value="Ribosomal_uS7_dom_sf"/>
</dbReference>
<keyword evidence="3 6" id="KW-0694">RNA-binding</keyword>
<gene>
    <name evidence="6" type="primary">rpsG</name>
    <name evidence="8" type="ORF">A2110_00240</name>
</gene>
<keyword evidence="4 6" id="KW-0689">Ribosomal protein</keyword>